<keyword evidence="2" id="KW-1185">Reference proteome</keyword>
<protein>
    <submittedName>
        <fullName evidence="1">Uncharacterized protein</fullName>
    </submittedName>
</protein>
<evidence type="ECO:0000313" key="1">
    <source>
        <dbReference type="EMBL" id="CAJ1945734.1"/>
    </source>
</evidence>
<sequence>MVKVNTTAKPCATVSGSFNANKTVELRDGLFPEFDRHWRIYGKTVTVFDAPNSHDIILGCDFLDELGIVIDFQNHQVRWINKIISIKSKPHWQNHTNGALALDRGYLDILDDDDIANDAFILDAKYKATTGREIASKQVHLTTEQQNLLATALENTQEFFDGNLEHYKHEKIHLEVKKRCRSCPFQSVLCSCKASRCFSQGTLPFGSHQCTQMMRSNRMDFAYIHHS</sequence>
<proteinExistence type="predicted"/>
<dbReference type="Gene3D" id="2.40.70.10">
    <property type="entry name" value="Acid Proteases"/>
    <property type="match status" value="1"/>
</dbReference>
<organism evidence="1 2">
    <name type="scientific">Cylindrotheca closterium</name>
    <dbReference type="NCBI Taxonomy" id="2856"/>
    <lineage>
        <taxon>Eukaryota</taxon>
        <taxon>Sar</taxon>
        <taxon>Stramenopiles</taxon>
        <taxon>Ochrophyta</taxon>
        <taxon>Bacillariophyta</taxon>
        <taxon>Bacillariophyceae</taxon>
        <taxon>Bacillariophycidae</taxon>
        <taxon>Bacillariales</taxon>
        <taxon>Bacillariaceae</taxon>
        <taxon>Cylindrotheca</taxon>
    </lineage>
</organism>
<accession>A0AAD2CTS6</accession>
<comment type="caution">
    <text evidence="1">The sequence shown here is derived from an EMBL/GenBank/DDBJ whole genome shotgun (WGS) entry which is preliminary data.</text>
</comment>
<gene>
    <name evidence="1" type="ORF">CYCCA115_LOCUS9879</name>
</gene>
<evidence type="ECO:0000313" key="2">
    <source>
        <dbReference type="Proteomes" id="UP001295423"/>
    </source>
</evidence>
<name>A0AAD2CTS6_9STRA</name>
<dbReference type="Proteomes" id="UP001295423">
    <property type="component" value="Unassembled WGS sequence"/>
</dbReference>
<dbReference type="AlphaFoldDB" id="A0AAD2CTS6"/>
<dbReference type="EMBL" id="CAKOGP040001480">
    <property type="protein sequence ID" value="CAJ1945734.1"/>
    <property type="molecule type" value="Genomic_DNA"/>
</dbReference>
<dbReference type="InterPro" id="IPR021109">
    <property type="entry name" value="Peptidase_aspartic_dom_sf"/>
</dbReference>
<reference evidence="1" key="1">
    <citation type="submission" date="2023-08" db="EMBL/GenBank/DDBJ databases">
        <authorList>
            <person name="Audoor S."/>
            <person name="Bilcke G."/>
        </authorList>
    </citation>
    <scope>NUCLEOTIDE SEQUENCE</scope>
</reference>